<evidence type="ECO:0000313" key="2">
    <source>
        <dbReference type="EMBL" id="TCD61676.1"/>
    </source>
</evidence>
<dbReference type="STRING" id="92696.A0A4R0R5P6"/>
<organism evidence="2 3">
    <name type="scientific">Steccherinum ochraceum</name>
    <dbReference type="NCBI Taxonomy" id="92696"/>
    <lineage>
        <taxon>Eukaryota</taxon>
        <taxon>Fungi</taxon>
        <taxon>Dikarya</taxon>
        <taxon>Basidiomycota</taxon>
        <taxon>Agaricomycotina</taxon>
        <taxon>Agaricomycetes</taxon>
        <taxon>Polyporales</taxon>
        <taxon>Steccherinaceae</taxon>
        <taxon>Steccherinum</taxon>
    </lineage>
</organism>
<feature type="compositionally biased region" description="Polar residues" evidence="1">
    <location>
        <begin position="122"/>
        <end position="133"/>
    </location>
</feature>
<dbReference type="Proteomes" id="UP000292702">
    <property type="component" value="Unassembled WGS sequence"/>
</dbReference>
<keyword evidence="3" id="KW-1185">Reference proteome</keyword>
<evidence type="ECO:0008006" key="4">
    <source>
        <dbReference type="Google" id="ProtNLM"/>
    </source>
</evidence>
<name>A0A4R0R5P6_9APHY</name>
<gene>
    <name evidence="2" type="ORF">EIP91_008098</name>
</gene>
<evidence type="ECO:0000313" key="3">
    <source>
        <dbReference type="Proteomes" id="UP000292702"/>
    </source>
</evidence>
<comment type="caution">
    <text evidence="2">The sequence shown here is derived from an EMBL/GenBank/DDBJ whole genome shotgun (WGS) entry which is preliminary data.</text>
</comment>
<dbReference type="AlphaFoldDB" id="A0A4R0R5P6"/>
<sequence length="133" mass="14779">MDFFICLPIFFGCTDKIRPDGDPTPRVCPRCHNASVISAKSRMWFELCFLPVIPMSSKRIWVCSICQWAVPIQPGGWEPTAPQYGQGYPQQGQWQGQWQQGLPSGYQSPPASGYIGPPPNAYSPTGQQAPPKH</sequence>
<accession>A0A4R0R5P6</accession>
<dbReference type="PANTHER" id="PTHR28139:SF1">
    <property type="entry name" value="UPF0768 PROTEIN YBL029C-A"/>
    <property type="match status" value="1"/>
</dbReference>
<dbReference type="PANTHER" id="PTHR28139">
    <property type="entry name" value="UPF0768 PROTEIN YBL029C-A"/>
    <property type="match status" value="1"/>
</dbReference>
<protein>
    <recommendedName>
        <fullName evidence="4">Zinc-ribbon 15 domain-containing protein</fullName>
    </recommendedName>
</protein>
<dbReference type="EMBL" id="RWJN01000440">
    <property type="protein sequence ID" value="TCD61676.1"/>
    <property type="molecule type" value="Genomic_DNA"/>
</dbReference>
<evidence type="ECO:0000256" key="1">
    <source>
        <dbReference type="SAM" id="MobiDB-lite"/>
    </source>
</evidence>
<feature type="compositionally biased region" description="Low complexity" evidence="1">
    <location>
        <begin position="82"/>
        <end position="101"/>
    </location>
</feature>
<dbReference type="OrthoDB" id="5545479at2759"/>
<feature type="region of interest" description="Disordered" evidence="1">
    <location>
        <begin position="80"/>
        <end position="133"/>
    </location>
</feature>
<reference evidence="2 3" key="1">
    <citation type="submission" date="2018-11" db="EMBL/GenBank/DDBJ databases">
        <title>Genome assembly of Steccherinum ochraceum LE-BIN_3174, the white-rot fungus of the Steccherinaceae family (The Residual Polyporoid clade, Polyporales, Basidiomycota).</title>
        <authorList>
            <person name="Fedorova T.V."/>
            <person name="Glazunova O.A."/>
            <person name="Landesman E.O."/>
            <person name="Moiseenko K.V."/>
            <person name="Psurtseva N.V."/>
            <person name="Savinova O.S."/>
            <person name="Shakhova N.V."/>
            <person name="Tyazhelova T.V."/>
            <person name="Vasina D.V."/>
        </authorList>
    </citation>
    <scope>NUCLEOTIDE SEQUENCE [LARGE SCALE GENOMIC DNA]</scope>
    <source>
        <strain evidence="2 3">LE-BIN_3174</strain>
    </source>
</reference>
<proteinExistence type="predicted"/>